<dbReference type="Gene3D" id="1.25.40.10">
    <property type="entry name" value="Tetratricopeptide repeat domain"/>
    <property type="match status" value="2"/>
</dbReference>
<gene>
    <name evidence="1" type="ORF">CCAX7_12900</name>
</gene>
<dbReference type="SUPFAM" id="SSF48452">
    <property type="entry name" value="TPR-like"/>
    <property type="match status" value="2"/>
</dbReference>
<dbReference type="RefSeq" id="WP_119324484.1">
    <property type="nucleotide sequence ID" value="NZ_AP025739.1"/>
</dbReference>
<dbReference type="OrthoDB" id="9769030at2"/>
<keyword evidence="2" id="KW-1185">Reference proteome</keyword>
<reference evidence="1 2" key="1">
    <citation type="journal article" date="2019" name="Int. J. Syst. Evol. Microbiol.">
        <title>Capsulimonas corticalis gen. nov., sp. nov., an aerobic capsulated bacterium, of a novel bacterial order, Capsulimonadales ord. nov., of the class Armatimonadia of the phylum Armatimonadetes.</title>
        <authorList>
            <person name="Li J."/>
            <person name="Kudo C."/>
            <person name="Tonouchi A."/>
        </authorList>
    </citation>
    <scope>NUCLEOTIDE SEQUENCE [LARGE SCALE GENOMIC DNA]</scope>
    <source>
        <strain evidence="1 2">AX-7</strain>
    </source>
</reference>
<evidence type="ECO:0000313" key="1">
    <source>
        <dbReference type="EMBL" id="BDI29239.1"/>
    </source>
</evidence>
<organism evidence="1 2">
    <name type="scientific">Capsulimonas corticalis</name>
    <dbReference type="NCBI Taxonomy" id="2219043"/>
    <lineage>
        <taxon>Bacteria</taxon>
        <taxon>Bacillati</taxon>
        <taxon>Armatimonadota</taxon>
        <taxon>Armatimonadia</taxon>
        <taxon>Capsulimonadales</taxon>
        <taxon>Capsulimonadaceae</taxon>
        <taxon>Capsulimonas</taxon>
    </lineage>
</organism>
<dbReference type="AlphaFoldDB" id="A0A402D4S3"/>
<dbReference type="SMART" id="SM00028">
    <property type="entry name" value="TPR"/>
    <property type="match status" value="6"/>
</dbReference>
<proteinExistence type="predicted"/>
<dbReference type="PROSITE" id="PS50005">
    <property type="entry name" value="TPR"/>
    <property type="match status" value="1"/>
</dbReference>
<dbReference type="InterPro" id="IPR019734">
    <property type="entry name" value="TPR_rpt"/>
</dbReference>
<dbReference type="Proteomes" id="UP000287394">
    <property type="component" value="Chromosome"/>
</dbReference>
<dbReference type="EMBL" id="AP025739">
    <property type="protein sequence ID" value="BDI29239.1"/>
    <property type="molecule type" value="Genomic_DNA"/>
</dbReference>
<sequence>MNPHLRRAQLFLQQSRSENALSEIHAALAMDPHDPVAHGFRALALGGLDRPAEAADAARQAVHFGPDIPYTHYVLACIMEDQGKLTEAERSIGEALRLSPDDPDLYARLGQIHIRRKRWASALEAAETGLALESDHIACAQLRAMALRHQGRRDEAELALRAVLARDPENHHSHTQQGWVCLERKDSAQALSHFREALRLKPESAAARQGMVEALRAKYWLYRVILGYFLWIGRFSTNVRRGILIGFWLVARGAQALAASNPHLRPLFLPVIVLYVLFVFLSWTAQPMFDLLLRLDPLGRVALTRNQIAASNWVGLCLLLAAGSALLWLVTSSPGPLVGVIGFPLLTILVSQSAARNTRRAAIFNGVLVALVAAVCIAATFGDAKSVSPSLLPGGIVIFAVFIAAATWIGTWRKTAQ</sequence>
<dbReference type="Pfam" id="PF13432">
    <property type="entry name" value="TPR_16"/>
    <property type="match status" value="3"/>
</dbReference>
<dbReference type="InterPro" id="IPR011990">
    <property type="entry name" value="TPR-like_helical_dom_sf"/>
</dbReference>
<dbReference type="PANTHER" id="PTHR12558:SF13">
    <property type="entry name" value="CELL DIVISION CYCLE PROTEIN 27 HOMOLOG"/>
    <property type="match status" value="1"/>
</dbReference>
<dbReference type="PANTHER" id="PTHR12558">
    <property type="entry name" value="CELL DIVISION CYCLE 16,23,27"/>
    <property type="match status" value="1"/>
</dbReference>
<dbReference type="KEGG" id="ccot:CCAX7_12900"/>
<protein>
    <submittedName>
        <fullName evidence="1">Uncharacterized protein</fullName>
    </submittedName>
</protein>
<accession>A0A402D4S3</accession>
<evidence type="ECO:0000313" key="2">
    <source>
        <dbReference type="Proteomes" id="UP000287394"/>
    </source>
</evidence>
<name>A0A402D4S3_9BACT</name>